<dbReference type="SUPFAM" id="SSF53098">
    <property type="entry name" value="Ribonuclease H-like"/>
    <property type="match status" value="1"/>
</dbReference>
<gene>
    <name evidence="1" type="ORF">ACFOOR_07620</name>
</gene>
<dbReference type="Gene3D" id="3.30.420.10">
    <property type="entry name" value="Ribonuclease H-like superfamily/Ribonuclease H"/>
    <property type="match status" value="1"/>
</dbReference>
<comment type="caution">
    <text evidence="1">The sequence shown here is derived from an EMBL/GenBank/DDBJ whole genome shotgun (WGS) entry which is preliminary data.</text>
</comment>
<dbReference type="EMBL" id="JBHRSV010000012">
    <property type="protein sequence ID" value="MFC2925971.1"/>
    <property type="molecule type" value="Genomic_DNA"/>
</dbReference>
<accession>A0ABV6ZWW4</accession>
<dbReference type="InterPro" id="IPR036397">
    <property type="entry name" value="RNaseH_sf"/>
</dbReference>
<evidence type="ECO:0000313" key="2">
    <source>
        <dbReference type="Proteomes" id="UP001595379"/>
    </source>
</evidence>
<name>A0ABV6ZWW4_9PROT</name>
<sequence length="163" mass="17860">MRVLALQPTARGLGYALFDGDKRLLDCGAYETRSDKNSKCLAKAETLLALGQPQIVALENVHASGARRKERIVTLIARLSNTATARACHVEPVSRLEVHAHFAGFGTGSKDDVAVAVAALYPELKRRLPPRRRPWQAEHPRMVVFEAAAMGIVAQTRHLKETA</sequence>
<protein>
    <submittedName>
        <fullName evidence="1">Uncharacterized protein</fullName>
    </submittedName>
</protein>
<dbReference type="InterPro" id="IPR012337">
    <property type="entry name" value="RNaseH-like_sf"/>
</dbReference>
<dbReference type="RefSeq" id="WP_343164844.1">
    <property type="nucleotide sequence ID" value="NZ_JBHRSV010000012.1"/>
</dbReference>
<evidence type="ECO:0000313" key="1">
    <source>
        <dbReference type="EMBL" id="MFC2925971.1"/>
    </source>
</evidence>
<keyword evidence="2" id="KW-1185">Reference proteome</keyword>
<dbReference type="Proteomes" id="UP001595379">
    <property type="component" value="Unassembled WGS sequence"/>
</dbReference>
<reference evidence="2" key="1">
    <citation type="journal article" date="2019" name="Int. J. Syst. Evol. Microbiol.">
        <title>The Global Catalogue of Microorganisms (GCM) 10K type strain sequencing project: providing services to taxonomists for standard genome sequencing and annotation.</title>
        <authorList>
            <consortium name="The Broad Institute Genomics Platform"/>
            <consortium name="The Broad Institute Genome Sequencing Center for Infectious Disease"/>
            <person name="Wu L."/>
            <person name="Ma J."/>
        </authorList>
    </citation>
    <scope>NUCLEOTIDE SEQUENCE [LARGE SCALE GENOMIC DNA]</scope>
    <source>
        <strain evidence="2">KCTC 52487</strain>
    </source>
</reference>
<organism evidence="1 2">
    <name type="scientific">Hyphobacterium vulgare</name>
    <dbReference type="NCBI Taxonomy" id="1736751"/>
    <lineage>
        <taxon>Bacteria</taxon>
        <taxon>Pseudomonadati</taxon>
        <taxon>Pseudomonadota</taxon>
        <taxon>Alphaproteobacteria</taxon>
        <taxon>Maricaulales</taxon>
        <taxon>Maricaulaceae</taxon>
        <taxon>Hyphobacterium</taxon>
    </lineage>
</organism>
<proteinExistence type="predicted"/>